<evidence type="ECO:0000256" key="9">
    <source>
        <dbReference type="ARBA" id="ARBA00038424"/>
    </source>
</evidence>
<dbReference type="PANTHER" id="PTHR21625:SF0">
    <property type="entry name" value="DYNEIN REGULATORY COMPLEX SUBUNIT 2"/>
    <property type="match status" value="1"/>
</dbReference>
<keyword evidence="16" id="KW-1185">Reference proteome</keyword>
<dbReference type="AlphaFoldDB" id="A0A9J6C538"/>
<gene>
    <name evidence="15" type="ORF">PVAND_007069</name>
</gene>
<evidence type="ECO:0000256" key="3">
    <source>
        <dbReference type="ARBA" id="ARBA00022846"/>
    </source>
</evidence>
<dbReference type="EMBL" id="JADBJN010000002">
    <property type="protein sequence ID" value="KAG5677300.1"/>
    <property type="molecule type" value="Genomic_DNA"/>
</dbReference>
<feature type="coiled-coil region" evidence="13">
    <location>
        <begin position="137"/>
        <end position="172"/>
    </location>
</feature>
<evidence type="ECO:0000256" key="11">
    <source>
        <dbReference type="ARBA" id="ARBA00041517"/>
    </source>
</evidence>
<keyword evidence="5" id="KW-0969">Cilium</keyword>
<evidence type="ECO:0000256" key="5">
    <source>
        <dbReference type="ARBA" id="ARBA00023069"/>
    </source>
</evidence>
<accession>A0A9J6C538</accession>
<evidence type="ECO:0000256" key="7">
    <source>
        <dbReference type="ARBA" id="ARBA00023273"/>
    </source>
</evidence>
<dbReference type="Pfam" id="PF14772">
    <property type="entry name" value="NYD-SP28"/>
    <property type="match status" value="1"/>
</dbReference>
<evidence type="ECO:0000256" key="6">
    <source>
        <dbReference type="ARBA" id="ARBA00023212"/>
    </source>
</evidence>
<dbReference type="Proteomes" id="UP001107558">
    <property type="component" value="Chromosome 2"/>
</dbReference>
<protein>
    <recommendedName>
        <fullName evidence="10">Dynein regulatory complex subunit 2</fullName>
    </recommendedName>
    <alternativeName>
        <fullName evidence="11">Coiled-coil domain-containing protein 65</fullName>
    </alternativeName>
</protein>
<proteinExistence type="inferred from homology"/>
<evidence type="ECO:0000256" key="12">
    <source>
        <dbReference type="ARBA" id="ARBA00045865"/>
    </source>
</evidence>
<reference evidence="15" key="1">
    <citation type="submission" date="2021-03" db="EMBL/GenBank/DDBJ databases">
        <title>Chromosome level genome of the anhydrobiotic midge Polypedilum vanderplanki.</title>
        <authorList>
            <person name="Yoshida Y."/>
            <person name="Kikawada T."/>
            <person name="Gusev O."/>
        </authorList>
    </citation>
    <scope>NUCLEOTIDE SEQUENCE</scope>
    <source>
        <strain evidence="15">NIAS01</strain>
        <tissue evidence="15">Whole body or cell culture</tissue>
    </source>
</reference>
<evidence type="ECO:0000256" key="8">
    <source>
        <dbReference type="ARBA" id="ARBA00037841"/>
    </source>
</evidence>
<comment type="subcellular location">
    <subcellularLocation>
        <location evidence="1">Cytoplasm</location>
        <location evidence="1">Cytoskeleton</location>
        <location evidence="1">Flagellum axoneme</location>
    </subcellularLocation>
    <subcellularLocation>
        <location evidence="8">Cytoplasm</location>
        <location evidence="8">Cytoskeleton</location>
        <location evidence="8">Flagellum basal body</location>
    </subcellularLocation>
</comment>
<comment type="caution">
    <text evidence="15">The sequence shown here is derived from an EMBL/GenBank/DDBJ whole genome shotgun (WGS) entry which is preliminary data.</text>
</comment>
<keyword evidence="2" id="KW-0963">Cytoplasm</keyword>
<dbReference type="GO" id="GO:0005858">
    <property type="term" value="C:axonemal dynein complex"/>
    <property type="evidence" value="ECO:0007669"/>
    <property type="project" value="InterPro"/>
</dbReference>
<comment type="similarity">
    <text evidence="9">Belongs to the DRC2 family.</text>
</comment>
<dbReference type="GO" id="GO:0070286">
    <property type="term" value="P:axonemal dynein complex assembly"/>
    <property type="evidence" value="ECO:0007669"/>
    <property type="project" value="InterPro"/>
</dbReference>
<evidence type="ECO:0000256" key="10">
    <source>
        <dbReference type="ARBA" id="ARBA00040899"/>
    </source>
</evidence>
<dbReference type="OrthoDB" id="7760980at2759"/>
<name>A0A9J6C538_POLVA</name>
<keyword evidence="7" id="KW-0966">Cell projection</keyword>
<dbReference type="InterPro" id="IPR039505">
    <property type="entry name" value="DRC1/2_N"/>
</dbReference>
<feature type="domain" description="Dynein regulatory complex protein 1/2 N-terminal" evidence="14">
    <location>
        <begin position="25"/>
        <end position="125"/>
    </location>
</feature>
<organism evidence="15 16">
    <name type="scientific">Polypedilum vanderplanki</name>
    <name type="common">Sleeping chironomid midge</name>
    <dbReference type="NCBI Taxonomy" id="319348"/>
    <lineage>
        <taxon>Eukaryota</taxon>
        <taxon>Metazoa</taxon>
        <taxon>Ecdysozoa</taxon>
        <taxon>Arthropoda</taxon>
        <taxon>Hexapoda</taxon>
        <taxon>Insecta</taxon>
        <taxon>Pterygota</taxon>
        <taxon>Neoptera</taxon>
        <taxon>Endopterygota</taxon>
        <taxon>Diptera</taxon>
        <taxon>Nematocera</taxon>
        <taxon>Chironomoidea</taxon>
        <taxon>Chironomidae</taxon>
        <taxon>Chironominae</taxon>
        <taxon>Polypedilum</taxon>
        <taxon>Polypedilum</taxon>
    </lineage>
</organism>
<dbReference type="GO" id="GO:0060285">
    <property type="term" value="P:cilium-dependent cell motility"/>
    <property type="evidence" value="ECO:0007669"/>
    <property type="project" value="TreeGrafter"/>
</dbReference>
<evidence type="ECO:0000256" key="13">
    <source>
        <dbReference type="SAM" id="Coils"/>
    </source>
</evidence>
<sequence length="220" mass="26406">MGKKGKDKNKLARMSEEERIRYLQHRAELEEEAKRRKQQLISTFMKNKLKKEDAFSRLNVAKIKSEWRDILRKIKSKQLHEDLKAIKKECDESIQRKNAVIRRLLSDLDESEEIYSAMLHSHMNIIEKLIAISDDRLEFLRRNYESEKRKILQAYEKDMIDYKNKKFQLQKELESVYYGLAERSLKQTKSAEEEFLQRQDELKNSVSIHAHFLILLLFTS</sequence>
<evidence type="ECO:0000313" key="15">
    <source>
        <dbReference type="EMBL" id="KAG5677300.1"/>
    </source>
</evidence>
<dbReference type="InterPro" id="IPR039750">
    <property type="entry name" value="DRC1/DRC2"/>
</dbReference>
<evidence type="ECO:0000259" key="14">
    <source>
        <dbReference type="Pfam" id="PF14772"/>
    </source>
</evidence>
<evidence type="ECO:0000256" key="4">
    <source>
        <dbReference type="ARBA" id="ARBA00023054"/>
    </source>
</evidence>
<dbReference type="GO" id="GO:0003352">
    <property type="term" value="P:regulation of cilium movement"/>
    <property type="evidence" value="ECO:0007669"/>
    <property type="project" value="TreeGrafter"/>
</dbReference>
<evidence type="ECO:0000256" key="1">
    <source>
        <dbReference type="ARBA" id="ARBA00004611"/>
    </source>
</evidence>
<keyword evidence="6" id="KW-0206">Cytoskeleton</keyword>
<keyword evidence="4 13" id="KW-0175">Coiled coil</keyword>
<evidence type="ECO:0000256" key="2">
    <source>
        <dbReference type="ARBA" id="ARBA00022490"/>
    </source>
</evidence>
<comment type="function">
    <text evidence="12">Component of the nexin-dynein regulatory complex (N-DRC), a key regulator of ciliary/flagellar motility which maintains the alignment and integrity of the distal axoneme and regulates microtubule sliding in motile axonemes. Plays a critical role in the assembly of N-DRC and also stabilizes the assembly of multiple inner dynein arms and radial spokes. Coassembles with DRC1 to form a central scaffold needed for assembly of the N-DRC and its attachment to the outer doublet microtubules.</text>
</comment>
<keyword evidence="3" id="KW-0282">Flagellum</keyword>
<dbReference type="PANTHER" id="PTHR21625">
    <property type="entry name" value="NYD-SP28 PROTEIN"/>
    <property type="match status" value="1"/>
</dbReference>
<evidence type="ECO:0000313" key="16">
    <source>
        <dbReference type="Proteomes" id="UP001107558"/>
    </source>
</evidence>